<accession>A0A382TNT8</accession>
<sequence>MFFGDKNLDYEFDVLIKNLINGNGYTYWSVTQSDIITNEFIKDAKFYIPSAYMPILYPLFLTIIVYLIGYSQFSVFFILLLQSLMGVINCFMIRDIYEMKFGQ</sequence>
<reference evidence="2" key="1">
    <citation type="submission" date="2018-05" db="EMBL/GenBank/DDBJ databases">
        <authorList>
            <person name="Lanie J.A."/>
            <person name="Ng W.-L."/>
            <person name="Kazmierczak K.M."/>
            <person name="Andrzejewski T.M."/>
            <person name="Davidsen T.M."/>
            <person name="Wayne K.J."/>
            <person name="Tettelin H."/>
            <person name="Glass J.I."/>
            <person name="Rusch D."/>
            <person name="Podicherti R."/>
            <person name="Tsui H.-C.T."/>
            <person name="Winkler M.E."/>
        </authorList>
    </citation>
    <scope>NUCLEOTIDE SEQUENCE</scope>
</reference>
<keyword evidence="1" id="KW-1133">Transmembrane helix</keyword>
<gene>
    <name evidence="2" type="ORF">METZ01_LOCUS376574</name>
</gene>
<evidence type="ECO:0000256" key="1">
    <source>
        <dbReference type="SAM" id="Phobius"/>
    </source>
</evidence>
<evidence type="ECO:0000313" key="2">
    <source>
        <dbReference type="EMBL" id="SVD23720.1"/>
    </source>
</evidence>
<protein>
    <submittedName>
        <fullName evidence="2">Uncharacterized protein</fullName>
    </submittedName>
</protein>
<organism evidence="2">
    <name type="scientific">marine metagenome</name>
    <dbReference type="NCBI Taxonomy" id="408172"/>
    <lineage>
        <taxon>unclassified sequences</taxon>
        <taxon>metagenomes</taxon>
        <taxon>ecological metagenomes</taxon>
    </lineage>
</organism>
<feature type="non-terminal residue" evidence="2">
    <location>
        <position position="103"/>
    </location>
</feature>
<keyword evidence="1" id="KW-0472">Membrane</keyword>
<dbReference type="EMBL" id="UINC01138025">
    <property type="protein sequence ID" value="SVD23720.1"/>
    <property type="molecule type" value="Genomic_DNA"/>
</dbReference>
<proteinExistence type="predicted"/>
<keyword evidence="1" id="KW-0812">Transmembrane</keyword>
<feature type="transmembrane region" description="Helical" evidence="1">
    <location>
        <begin position="75"/>
        <end position="93"/>
    </location>
</feature>
<feature type="transmembrane region" description="Helical" evidence="1">
    <location>
        <begin position="51"/>
        <end position="69"/>
    </location>
</feature>
<name>A0A382TNT8_9ZZZZ</name>
<dbReference type="AlphaFoldDB" id="A0A382TNT8"/>